<organism evidence="6 7">
    <name type="scientific">Ligilactobacillus pabuli</name>
    <dbReference type="NCBI Taxonomy" id="2886039"/>
    <lineage>
        <taxon>Bacteria</taxon>
        <taxon>Bacillati</taxon>
        <taxon>Bacillota</taxon>
        <taxon>Bacilli</taxon>
        <taxon>Lactobacillales</taxon>
        <taxon>Lactobacillaceae</taxon>
        <taxon>Ligilactobacillus</taxon>
    </lineage>
</organism>
<keyword evidence="3" id="KW-0804">Transcription</keyword>
<dbReference type="InterPro" id="IPR047640">
    <property type="entry name" value="RpiR-like"/>
</dbReference>
<dbReference type="InterPro" id="IPR036388">
    <property type="entry name" value="WH-like_DNA-bd_sf"/>
</dbReference>
<comment type="caution">
    <text evidence="6">The sequence shown here is derived from an EMBL/GenBank/DDBJ whole genome shotgun (WGS) entry which is preliminary data.</text>
</comment>
<dbReference type="EMBL" id="BQXH01000010">
    <property type="protein sequence ID" value="GKS81566.1"/>
    <property type="molecule type" value="Genomic_DNA"/>
</dbReference>
<evidence type="ECO:0000256" key="1">
    <source>
        <dbReference type="ARBA" id="ARBA00023015"/>
    </source>
</evidence>
<dbReference type="Gene3D" id="1.10.10.10">
    <property type="entry name" value="Winged helix-like DNA-binding domain superfamily/Winged helix DNA-binding domain"/>
    <property type="match status" value="1"/>
</dbReference>
<reference evidence="6" key="1">
    <citation type="journal article" date="2022" name="Int. J. Syst. Evol. Microbiol.">
        <title>A novel species of lactic acid bacteria, Ligilactobacillus pabuli sp. nov., isolated from alfalfa silage.</title>
        <authorList>
            <person name="Tohno M."/>
            <person name="Tanizawa Y."/>
            <person name="Sawada H."/>
            <person name="Sakamoto M."/>
            <person name="Ohkuma M."/>
            <person name="Kobayashi H."/>
        </authorList>
    </citation>
    <scope>NUCLEOTIDE SEQUENCE</scope>
    <source>
        <strain evidence="6">AF129</strain>
    </source>
</reference>
<evidence type="ECO:0000259" key="5">
    <source>
        <dbReference type="PROSITE" id="PS51464"/>
    </source>
</evidence>
<dbReference type="Gene3D" id="3.40.50.10490">
    <property type="entry name" value="Glucose-6-phosphate isomerase like protein, domain 1"/>
    <property type="match status" value="1"/>
</dbReference>
<dbReference type="CDD" id="cd05013">
    <property type="entry name" value="SIS_RpiR"/>
    <property type="match status" value="1"/>
</dbReference>
<sequence length="285" mass="31377">MENILVLLQNIRNKSSKKERVLCDYILDHPTEVMQLSVQSLAERCQISAATVVRFCRRLELNGYSDLKLHLSAAVQETKGQEYTEIAPGESAAQISAKLQLHFENALKVTANHLDNQVIEKIVTAIHSASQVQLFGLVSSSLVVQDIYQKFSRLGILATVNNDIHLAATSLATASSKDVLLVVSTSGTTAEVVQLLQFAQEKGLVTVLMTADVSSRGAQLADYVLASQNLGESTIRPGASTSLVTEFFVADVLLFRYVAKYYQEVQPQLRGSRQLIERINQNLNQ</sequence>
<dbReference type="Pfam" id="PF01380">
    <property type="entry name" value="SIS"/>
    <property type="match status" value="1"/>
</dbReference>
<evidence type="ECO:0000256" key="2">
    <source>
        <dbReference type="ARBA" id="ARBA00023125"/>
    </source>
</evidence>
<evidence type="ECO:0000313" key="6">
    <source>
        <dbReference type="EMBL" id="GKS81566.1"/>
    </source>
</evidence>
<dbReference type="InterPro" id="IPR001347">
    <property type="entry name" value="SIS_dom"/>
</dbReference>
<evidence type="ECO:0000313" key="7">
    <source>
        <dbReference type="Proteomes" id="UP001055149"/>
    </source>
</evidence>
<dbReference type="Pfam" id="PF01418">
    <property type="entry name" value="HTH_6"/>
    <property type="match status" value="1"/>
</dbReference>
<dbReference type="PANTHER" id="PTHR30514">
    <property type="entry name" value="GLUCOKINASE"/>
    <property type="match status" value="1"/>
</dbReference>
<dbReference type="InterPro" id="IPR009057">
    <property type="entry name" value="Homeodomain-like_sf"/>
</dbReference>
<dbReference type="PROSITE" id="PS51464">
    <property type="entry name" value="SIS"/>
    <property type="match status" value="1"/>
</dbReference>
<protein>
    <submittedName>
        <fullName evidence="6">Transcriptional regulator</fullName>
    </submittedName>
</protein>
<dbReference type="SUPFAM" id="SSF53697">
    <property type="entry name" value="SIS domain"/>
    <property type="match status" value="1"/>
</dbReference>
<feature type="domain" description="SIS" evidence="5">
    <location>
        <begin position="122"/>
        <end position="264"/>
    </location>
</feature>
<dbReference type="InterPro" id="IPR035472">
    <property type="entry name" value="RpiR-like_SIS"/>
</dbReference>
<evidence type="ECO:0000256" key="3">
    <source>
        <dbReference type="ARBA" id="ARBA00023163"/>
    </source>
</evidence>
<accession>A0ABQ5JLV0</accession>
<dbReference type="Proteomes" id="UP001055149">
    <property type="component" value="Unassembled WGS sequence"/>
</dbReference>
<evidence type="ECO:0000259" key="4">
    <source>
        <dbReference type="PROSITE" id="PS51071"/>
    </source>
</evidence>
<dbReference type="PROSITE" id="PS51071">
    <property type="entry name" value="HTH_RPIR"/>
    <property type="match status" value="1"/>
</dbReference>
<name>A0ABQ5JLV0_9LACO</name>
<dbReference type="SUPFAM" id="SSF46689">
    <property type="entry name" value="Homeodomain-like"/>
    <property type="match status" value="1"/>
</dbReference>
<keyword evidence="7" id="KW-1185">Reference proteome</keyword>
<feature type="domain" description="HTH rpiR-type" evidence="4">
    <location>
        <begin position="2"/>
        <end position="78"/>
    </location>
</feature>
<dbReference type="InterPro" id="IPR000281">
    <property type="entry name" value="HTH_RpiR"/>
</dbReference>
<proteinExistence type="predicted"/>
<dbReference type="RefSeq" id="WP_244055303.1">
    <property type="nucleotide sequence ID" value="NZ_BQXH01000010.1"/>
</dbReference>
<keyword evidence="2" id="KW-0238">DNA-binding</keyword>
<dbReference type="PANTHER" id="PTHR30514:SF10">
    <property type="entry name" value="MURR_RPIR FAMILY TRANSCRIPTIONAL REGULATOR"/>
    <property type="match status" value="1"/>
</dbReference>
<keyword evidence="1" id="KW-0805">Transcription regulation</keyword>
<dbReference type="InterPro" id="IPR046348">
    <property type="entry name" value="SIS_dom_sf"/>
</dbReference>
<gene>
    <name evidence="6" type="primary">rpiR</name>
    <name evidence="6" type="ORF">LPAF129_12520</name>
</gene>